<evidence type="ECO:0000313" key="3">
    <source>
        <dbReference type="Proteomes" id="UP001175226"/>
    </source>
</evidence>
<dbReference type="EMBL" id="JAUEPT010000110">
    <property type="protein sequence ID" value="KAK0431629.1"/>
    <property type="molecule type" value="Genomic_DNA"/>
</dbReference>
<gene>
    <name evidence="2" type="ORF">EV421DRAFT_1742977</name>
</gene>
<keyword evidence="3" id="KW-1185">Reference proteome</keyword>
<name>A0AA39MFA2_9AGAR</name>
<organism evidence="2 3">
    <name type="scientific">Armillaria borealis</name>
    <dbReference type="NCBI Taxonomy" id="47425"/>
    <lineage>
        <taxon>Eukaryota</taxon>
        <taxon>Fungi</taxon>
        <taxon>Dikarya</taxon>
        <taxon>Basidiomycota</taxon>
        <taxon>Agaricomycotina</taxon>
        <taxon>Agaricomycetes</taxon>
        <taxon>Agaricomycetidae</taxon>
        <taxon>Agaricales</taxon>
        <taxon>Marasmiineae</taxon>
        <taxon>Physalacriaceae</taxon>
        <taxon>Armillaria</taxon>
    </lineage>
</organism>
<feature type="region of interest" description="Disordered" evidence="1">
    <location>
        <begin position="407"/>
        <end position="432"/>
    </location>
</feature>
<evidence type="ECO:0000313" key="2">
    <source>
        <dbReference type="EMBL" id="KAK0431629.1"/>
    </source>
</evidence>
<evidence type="ECO:0000256" key="1">
    <source>
        <dbReference type="SAM" id="MobiDB-lite"/>
    </source>
</evidence>
<sequence>MATAAMPCQGATNTVYEGKMSTSLYQTLNQEETKSSCMFQPPPLRRTVRDNDGRHTLEPSVTDWMLVTRSWHSPNLTRFLRFLLVGGREGQMPKVINRWLLLGEQARHPQRWPLLNLNEAQTWFDASTCRGWPKRKLRTECGILQAERGLTVLSASWLPCSTPPKLSKTNISPSNTHGFAVLSTMPPLVVQTLRGTELRMQARRPSDVRASSSRPRLNTKVGRWLGRNASLVFAKGRDEREAPSDEQRHCGRRRAGRAFFQELLSSTMVRAALLGVRFIAIVQAAVGMADYIYLDPSQATSLISPLMKRMRWHFRTTSFAVPEHDLNVKAITGSRCMTSLALRCSPSSSDVFVHGLSKFYFKVASYRKTCSNVIVSSTFAQQCILQYHATQTPQFLSLNRKFTSAEPNLKPSDVTGSGFGSSPPPHRPGIPAMSTLQLERPSLARTTHYFDSLGRDLGKAPAEGGAGI</sequence>
<protein>
    <submittedName>
        <fullName evidence="2">Uncharacterized protein</fullName>
    </submittedName>
</protein>
<dbReference type="AlphaFoldDB" id="A0AA39MFA2"/>
<reference evidence="2" key="1">
    <citation type="submission" date="2023-06" db="EMBL/GenBank/DDBJ databases">
        <authorList>
            <consortium name="Lawrence Berkeley National Laboratory"/>
            <person name="Ahrendt S."/>
            <person name="Sahu N."/>
            <person name="Indic B."/>
            <person name="Wong-Bajracharya J."/>
            <person name="Merenyi Z."/>
            <person name="Ke H.-M."/>
            <person name="Monk M."/>
            <person name="Kocsube S."/>
            <person name="Drula E."/>
            <person name="Lipzen A."/>
            <person name="Balint B."/>
            <person name="Henrissat B."/>
            <person name="Andreopoulos B."/>
            <person name="Martin F.M."/>
            <person name="Harder C.B."/>
            <person name="Rigling D."/>
            <person name="Ford K.L."/>
            <person name="Foster G.D."/>
            <person name="Pangilinan J."/>
            <person name="Papanicolaou A."/>
            <person name="Barry K."/>
            <person name="LaButti K."/>
            <person name="Viragh M."/>
            <person name="Koriabine M."/>
            <person name="Yan M."/>
            <person name="Riley R."/>
            <person name="Champramary S."/>
            <person name="Plett K.L."/>
            <person name="Tsai I.J."/>
            <person name="Slot J."/>
            <person name="Sipos G."/>
            <person name="Plett J."/>
            <person name="Nagy L.G."/>
            <person name="Grigoriev I.V."/>
        </authorList>
    </citation>
    <scope>NUCLEOTIDE SEQUENCE</scope>
    <source>
        <strain evidence="2">FPL87.14</strain>
    </source>
</reference>
<dbReference type="Proteomes" id="UP001175226">
    <property type="component" value="Unassembled WGS sequence"/>
</dbReference>
<comment type="caution">
    <text evidence="2">The sequence shown here is derived from an EMBL/GenBank/DDBJ whole genome shotgun (WGS) entry which is preliminary data.</text>
</comment>
<accession>A0AA39MFA2</accession>
<proteinExistence type="predicted"/>